<dbReference type="InterPro" id="IPR036047">
    <property type="entry name" value="F-box-like_dom_sf"/>
</dbReference>
<dbReference type="OrthoDB" id="3247499at2759"/>
<evidence type="ECO:0000313" key="4">
    <source>
        <dbReference type="Proteomes" id="UP000305067"/>
    </source>
</evidence>
<evidence type="ECO:0000256" key="1">
    <source>
        <dbReference type="SAM" id="Phobius"/>
    </source>
</evidence>
<dbReference type="Proteomes" id="UP000305067">
    <property type="component" value="Unassembled WGS sequence"/>
</dbReference>
<gene>
    <name evidence="3" type="ORF">BDV98DRAFT_501357</name>
</gene>
<dbReference type="PROSITE" id="PS50181">
    <property type="entry name" value="FBOX"/>
    <property type="match status" value="1"/>
</dbReference>
<organism evidence="3 4">
    <name type="scientific">Pterulicium gracile</name>
    <dbReference type="NCBI Taxonomy" id="1884261"/>
    <lineage>
        <taxon>Eukaryota</taxon>
        <taxon>Fungi</taxon>
        <taxon>Dikarya</taxon>
        <taxon>Basidiomycota</taxon>
        <taxon>Agaricomycotina</taxon>
        <taxon>Agaricomycetes</taxon>
        <taxon>Agaricomycetidae</taxon>
        <taxon>Agaricales</taxon>
        <taxon>Pleurotineae</taxon>
        <taxon>Pterulaceae</taxon>
        <taxon>Pterulicium</taxon>
    </lineage>
</organism>
<dbReference type="STRING" id="1884261.A0A5C3QSZ7"/>
<keyword evidence="1" id="KW-0472">Membrane</keyword>
<feature type="transmembrane region" description="Helical" evidence="1">
    <location>
        <begin position="297"/>
        <end position="320"/>
    </location>
</feature>
<evidence type="ECO:0000313" key="3">
    <source>
        <dbReference type="EMBL" id="TFL05126.1"/>
    </source>
</evidence>
<accession>A0A5C3QSZ7</accession>
<dbReference type="SUPFAM" id="SSF81383">
    <property type="entry name" value="F-box domain"/>
    <property type="match status" value="1"/>
</dbReference>
<feature type="domain" description="F-box" evidence="2">
    <location>
        <begin position="9"/>
        <end position="54"/>
    </location>
</feature>
<dbReference type="EMBL" id="ML178817">
    <property type="protein sequence ID" value="TFL05126.1"/>
    <property type="molecule type" value="Genomic_DNA"/>
</dbReference>
<keyword evidence="1" id="KW-1133">Transmembrane helix</keyword>
<dbReference type="AlphaFoldDB" id="A0A5C3QSZ7"/>
<name>A0A5C3QSZ7_9AGAR</name>
<keyword evidence="4" id="KW-1185">Reference proteome</keyword>
<evidence type="ECO:0000259" key="2">
    <source>
        <dbReference type="PROSITE" id="PS50181"/>
    </source>
</evidence>
<dbReference type="InterPro" id="IPR001810">
    <property type="entry name" value="F-box_dom"/>
</dbReference>
<proteinExistence type="predicted"/>
<dbReference type="Pfam" id="PF12937">
    <property type="entry name" value="F-box-like"/>
    <property type="match status" value="1"/>
</dbReference>
<sequence>MTTVAGSAALTLSHLPNEILVTIFEQLPSTTLCNISCVARRFNALAEWIIYSSITISEMTSDSYPSPIRTAQCCESLLRRPHLWDSLKRFHIRWLADHSAFSHTSTAPFDYVCQYIRNVLSRTLALESLDLSLGPANLRAATFYRAGSMHAVERSLLGCNLPQLRYCCLGADGRHPYTSILSGFLTTSPLIQHLRLTDLSTPLTLAPSALPILYNFRGSAVTSASLLPGRPVSSLSLVGQDSEITRDNLPEMTRTTVTLHTLDLSGMSVRLMLLNHISKYLPHLHVLRIKLSLSHTLHYATSGLGLLVGLTAVLSAFSLLRHLDLSTTYLARPDGGSFADEADLCKQWGRPCPLLSLIIFPSRREWRLEADGRWASLSPEGSP</sequence>
<dbReference type="Gene3D" id="1.20.1280.50">
    <property type="match status" value="1"/>
</dbReference>
<keyword evidence="1" id="KW-0812">Transmembrane</keyword>
<reference evidence="3 4" key="1">
    <citation type="journal article" date="2019" name="Nat. Ecol. Evol.">
        <title>Megaphylogeny resolves global patterns of mushroom evolution.</title>
        <authorList>
            <person name="Varga T."/>
            <person name="Krizsan K."/>
            <person name="Foldi C."/>
            <person name="Dima B."/>
            <person name="Sanchez-Garcia M."/>
            <person name="Sanchez-Ramirez S."/>
            <person name="Szollosi G.J."/>
            <person name="Szarkandi J.G."/>
            <person name="Papp V."/>
            <person name="Albert L."/>
            <person name="Andreopoulos W."/>
            <person name="Angelini C."/>
            <person name="Antonin V."/>
            <person name="Barry K.W."/>
            <person name="Bougher N.L."/>
            <person name="Buchanan P."/>
            <person name="Buyck B."/>
            <person name="Bense V."/>
            <person name="Catcheside P."/>
            <person name="Chovatia M."/>
            <person name="Cooper J."/>
            <person name="Damon W."/>
            <person name="Desjardin D."/>
            <person name="Finy P."/>
            <person name="Geml J."/>
            <person name="Haridas S."/>
            <person name="Hughes K."/>
            <person name="Justo A."/>
            <person name="Karasinski D."/>
            <person name="Kautmanova I."/>
            <person name="Kiss B."/>
            <person name="Kocsube S."/>
            <person name="Kotiranta H."/>
            <person name="LaButti K.M."/>
            <person name="Lechner B.E."/>
            <person name="Liimatainen K."/>
            <person name="Lipzen A."/>
            <person name="Lukacs Z."/>
            <person name="Mihaltcheva S."/>
            <person name="Morgado L.N."/>
            <person name="Niskanen T."/>
            <person name="Noordeloos M.E."/>
            <person name="Ohm R.A."/>
            <person name="Ortiz-Santana B."/>
            <person name="Ovrebo C."/>
            <person name="Racz N."/>
            <person name="Riley R."/>
            <person name="Savchenko A."/>
            <person name="Shiryaev A."/>
            <person name="Soop K."/>
            <person name="Spirin V."/>
            <person name="Szebenyi C."/>
            <person name="Tomsovsky M."/>
            <person name="Tulloss R.E."/>
            <person name="Uehling J."/>
            <person name="Grigoriev I.V."/>
            <person name="Vagvolgyi C."/>
            <person name="Papp T."/>
            <person name="Martin F.M."/>
            <person name="Miettinen O."/>
            <person name="Hibbett D.S."/>
            <person name="Nagy L.G."/>
        </authorList>
    </citation>
    <scope>NUCLEOTIDE SEQUENCE [LARGE SCALE GENOMIC DNA]</scope>
    <source>
        <strain evidence="3 4">CBS 309.79</strain>
    </source>
</reference>
<protein>
    <recommendedName>
        <fullName evidence="2">F-box domain-containing protein</fullName>
    </recommendedName>
</protein>